<protein>
    <submittedName>
        <fullName evidence="1">Phage gp45-like</fullName>
    </submittedName>
</protein>
<accession>A0ACC6JST9</accession>
<reference evidence="1" key="1">
    <citation type="submission" date="2023-07" db="EMBL/GenBank/DDBJ databases">
        <title>Sorghum-associated microbial communities from plants grown in Nebraska, USA.</title>
        <authorList>
            <person name="Schachtman D."/>
        </authorList>
    </citation>
    <scope>NUCLEOTIDE SEQUENCE</scope>
    <source>
        <strain evidence="1">BE46</strain>
    </source>
</reference>
<gene>
    <name evidence="1" type="ORF">J2X87_004707</name>
</gene>
<sequence length="1086" mass="118277">MTAKPPSAPTLSPDTPIETNIPVIFTEVRDSNNNPVAEGTVTFDKTLTVKGTAELNKELWLRDGLTRLNDVTSSASGNWVKQLTLSDFKRYSLSAIEKNPPQNYSSPAKTFVLATETPIFGKVTGNDGEILDGGTYYGDWVEITGNAIPGDAVEAFDSDTSMGKTTTVDRDGQFKLMLDELSPGTYIIKIKAPSGKESTEFKLIVAVKKSLSLDEVLDDEGNSVDEGQSTIKKTLTIKGKARGNREITLLGGQPASVTVTAKADGDWEHTFTNLPDGPYSLTARTNYDPVETTAPPRTFNVVLDIKLSLDDVLDDESNSVDEGQSTIKKTLTIKGKARGNREITLLGGQPASVTVTADADGDWEHTFSNLPVGPYSLTARTNYEPVETTAPPRTFNVVLDIKLSLDDVLDDQGNSVDEGQSTIKKTLTIKGKARGNGEITLLGGQPASVTVTADGDGDWEHTFTNLPDGPYSLTARTNYEPEETTAPPRTFKIDAIITPHNTRVYDSGGLLIPDNGSTRDNYVTVRGDAAPREAIKLRINGVIDPEPERTNEEGKWARLVQDLDYGTTYEFIAVAAYGNNAESNSWTIAVESALVPTLDDVTDPESNSIGEGATTFASTLTVSGSALPNQKVEILDGSTRLTETDVGADGKFSKDITGLRAKLYSLTIRALYGQNPVSAPPRTFNVETAVRPTISAIKGAFGQIIPNATTIERAVTVEGRANKDQKVEIWDGETRLAEAQVDPYDFFSIVLSGLTTKTYNLRIKPLYGNGVPDSEIRSFTVINWPDSVTTFNDGTLGGWQKGAAFTQSFVAERVLRNTTTALSGHAGVVLSKAFVFDANEEYSLTFRVRNFSTQTASLTPKFFATMTMSPNEQVLIPVFEVPKDGQWHFLEARFSVPRTNNYTLNIKSNENRGGGSGADGGNDYELDDIIVRQIRPEWSDSITDFNDGSLGSWNQGITAKGAEIINGVFRNETKRLTGNAGIVLFKYFRFEKDRTYLFSYRVRNFSGEAANRPPRLSVSSGGSTILPEYSIPRDGEWHYMQREFSVPTTHDSIQININSHENRGGGSGSDGGNDYEIDDIVVLKLR</sequence>
<evidence type="ECO:0000313" key="2">
    <source>
        <dbReference type="Proteomes" id="UP001259420"/>
    </source>
</evidence>
<evidence type="ECO:0000313" key="1">
    <source>
        <dbReference type="EMBL" id="MDR6609603.1"/>
    </source>
</evidence>
<name>A0ACC6JST9_9PSED</name>
<proteinExistence type="predicted"/>
<dbReference type="Proteomes" id="UP001259420">
    <property type="component" value="Unassembled WGS sequence"/>
</dbReference>
<dbReference type="EMBL" id="JAVDSD010000013">
    <property type="protein sequence ID" value="MDR6609603.1"/>
    <property type="molecule type" value="Genomic_DNA"/>
</dbReference>
<comment type="caution">
    <text evidence="1">The sequence shown here is derived from an EMBL/GenBank/DDBJ whole genome shotgun (WGS) entry which is preliminary data.</text>
</comment>
<organism evidence="1 2">
    <name type="scientific">Pseudomonas synxantha</name>
    <dbReference type="NCBI Taxonomy" id="47883"/>
    <lineage>
        <taxon>Bacteria</taxon>
        <taxon>Pseudomonadati</taxon>
        <taxon>Pseudomonadota</taxon>
        <taxon>Gammaproteobacteria</taxon>
        <taxon>Pseudomonadales</taxon>
        <taxon>Pseudomonadaceae</taxon>
        <taxon>Pseudomonas</taxon>
    </lineage>
</organism>
<keyword evidence="2" id="KW-1185">Reference proteome</keyword>